<name>A0ABX5F4L0_9CHRO</name>
<dbReference type="Proteomes" id="UP000238218">
    <property type="component" value="Unassembled WGS sequence"/>
</dbReference>
<protein>
    <submittedName>
        <fullName evidence="2">Uncharacterized protein</fullName>
    </submittedName>
</protein>
<keyword evidence="3" id="KW-1185">Reference proteome</keyword>
<sequence>MDLKDLPVTQRVNALVKALDGAKRTNEALARCSDGEQMLDVLLDASSRLGLGLTRWELQNTPPIRDWIWWKNKEAPLTIGDSKPRYQQDGGQGRPRPAGSGQDEGPDAPRRRFLGLF</sequence>
<organism evidence="2 3">
    <name type="scientific">Aphanothece cf. minutissima CCALA 015</name>
    <dbReference type="NCBI Taxonomy" id="2107695"/>
    <lineage>
        <taxon>Bacteria</taxon>
        <taxon>Bacillati</taxon>
        <taxon>Cyanobacteriota</taxon>
        <taxon>Cyanophyceae</taxon>
        <taxon>Oscillatoriophycideae</taxon>
        <taxon>Chroococcales</taxon>
        <taxon>Aphanothecaceae</taxon>
        <taxon>Aphanothece</taxon>
    </lineage>
</organism>
<reference evidence="2 3" key="2">
    <citation type="submission" date="2018-03" db="EMBL/GenBank/DDBJ databases">
        <title>The ancient ancestry and fast evolution of plastids.</title>
        <authorList>
            <person name="Moore K.R."/>
            <person name="Magnabosco C."/>
            <person name="Momper L."/>
            <person name="Gold D.A."/>
            <person name="Bosak T."/>
            <person name="Fournier G.P."/>
        </authorList>
    </citation>
    <scope>NUCLEOTIDE SEQUENCE [LARGE SCALE GENOMIC DNA]</scope>
    <source>
        <strain evidence="2 3">CCALA 015</strain>
    </source>
</reference>
<proteinExistence type="predicted"/>
<accession>A0ABX5F4L0</accession>
<feature type="region of interest" description="Disordered" evidence="1">
    <location>
        <begin position="78"/>
        <end position="117"/>
    </location>
</feature>
<gene>
    <name evidence="2" type="ORF">C7B81_13795</name>
</gene>
<reference evidence="2 3" key="1">
    <citation type="submission" date="2018-02" db="EMBL/GenBank/DDBJ databases">
        <authorList>
            <person name="Moore K."/>
            <person name="Momper L."/>
        </authorList>
    </citation>
    <scope>NUCLEOTIDE SEQUENCE [LARGE SCALE GENOMIC DNA]</scope>
    <source>
        <strain evidence="2 3">CCALA 015</strain>
    </source>
</reference>
<dbReference type="EMBL" id="PVWP01000010">
    <property type="protein sequence ID" value="PSB36325.1"/>
    <property type="molecule type" value="Genomic_DNA"/>
</dbReference>
<comment type="caution">
    <text evidence="2">The sequence shown here is derived from an EMBL/GenBank/DDBJ whole genome shotgun (WGS) entry which is preliminary data.</text>
</comment>
<evidence type="ECO:0000313" key="2">
    <source>
        <dbReference type="EMBL" id="PSB36325.1"/>
    </source>
</evidence>
<evidence type="ECO:0000256" key="1">
    <source>
        <dbReference type="SAM" id="MobiDB-lite"/>
    </source>
</evidence>
<dbReference type="RefSeq" id="WP_106222637.1">
    <property type="nucleotide sequence ID" value="NZ_PVWP01000010.1"/>
</dbReference>
<evidence type="ECO:0000313" key="3">
    <source>
        <dbReference type="Proteomes" id="UP000238218"/>
    </source>
</evidence>